<accession>A0A9P4UXU0</accession>
<dbReference type="EMBL" id="ML996277">
    <property type="protein sequence ID" value="KAF2728505.1"/>
    <property type="molecule type" value="Genomic_DNA"/>
</dbReference>
<evidence type="ECO:0000313" key="2">
    <source>
        <dbReference type="Proteomes" id="UP000799444"/>
    </source>
</evidence>
<keyword evidence="2" id="KW-1185">Reference proteome</keyword>
<dbReference type="AlphaFoldDB" id="A0A9P4UXU0"/>
<proteinExistence type="predicted"/>
<evidence type="ECO:0000313" key="1">
    <source>
        <dbReference type="EMBL" id="KAF2728505.1"/>
    </source>
</evidence>
<organism evidence="1 2">
    <name type="scientific">Polyplosphaeria fusca</name>
    <dbReference type="NCBI Taxonomy" id="682080"/>
    <lineage>
        <taxon>Eukaryota</taxon>
        <taxon>Fungi</taxon>
        <taxon>Dikarya</taxon>
        <taxon>Ascomycota</taxon>
        <taxon>Pezizomycotina</taxon>
        <taxon>Dothideomycetes</taxon>
        <taxon>Pleosporomycetidae</taxon>
        <taxon>Pleosporales</taxon>
        <taxon>Tetraplosphaeriaceae</taxon>
        <taxon>Polyplosphaeria</taxon>
    </lineage>
</organism>
<protein>
    <submittedName>
        <fullName evidence="1">Uncharacterized protein</fullName>
    </submittedName>
</protein>
<gene>
    <name evidence="1" type="ORF">EJ04DRAFT_96364</name>
</gene>
<sequence length="104" mass="10982">MLGFYFGLGIGASASIAAPQGAEKGSGASIGAWVVPGGVRVWRGRCTRHFHHRSLALRTRQEPTWLSENEMTVAALLDGDESCLLQPQAIGPELGPTLNDPGVI</sequence>
<dbReference type="Proteomes" id="UP000799444">
    <property type="component" value="Unassembled WGS sequence"/>
</dbReference>
<comment type="caution">
    <text evidence="1">The sequence shown here is derived from an EMBL/GenBank/DDBJ whole genome shotgun (WGS) entry which is preliminary data.</text>
</comment>
<reference evidence="1" key="1">
    <citation type="journal article" date="2020" name="Stud. Mycol.">
        <title>101 Dothideomycetes genomes: a test case for predicting lifestyles and emergence of pathogens.</title>
        <authorList>
            <person name="Haridas S."/>
            <person name="Albert R."/>
            <person name="Binder M."/>
            <person name="Bloem J."/>
            <person name="Labutti K."/>
            <person name="Salamov A."/>
            <person name="Andreopoulos B."/>
            <person name="Baker S."/>
            <person name="Barry K."/>
            <person name="Bills G."/>
            <person name="Bluhm B."/>
            <person name="Cannon C."/>
            <person name="Castanera R."/>
            <person name="Culley D."/>
            <person name="Daum C."/>
            <person name="Ezra D."/>
            <person name="Gonzalez J."/>
            <person name="Henrissat B."/>
            <person name="Kuo A."/>
            <person name="Liang C."/>
            <person name="Lipzen A."/>
            <person name="Lutzoni F."/>
            <person name="Magnuson J."/>
            <person name="Mondo S."/>
            <person name="Nolan M."/>
            <person name="Ohm R."/>
            <person name="Pangilinan J."/>
            <person name="Park H.-J."/>
            <person name="Ramirez L."/>
            <person name="Alfaro M."/>
            <person name="Sun H."/>
            <person name="Tritt A."/>
            <person name="Yoshinaga Y."/>
            <person name="Zwiers L.-H."/>
            <person name="Turgeon B."/>
            <person name="Goodwin S."/>
            <person name="Spatafora J."/>
            <person name="Crous P."/>
            <person name="Grigoriev I."/>
        </authorList>
    </citation>
    <scope>NUCLEOTIDE SEQUENCE</scope>
    <source>
        <strain evidence="1">CBS 125425</strain>
    </source>
</reference>
<name>A0A9P4UXU0_9PLEO</name>